<dbReference type="EMBL" id="CAJJDM010000094">
    <property type="protein sequence ID" value="CAD8092550.1"/>
    <property type="molecule type" value="Genomic_DNA"/>
</dbReference>
<organism evidence="1 2">
    <name type="scientific">Paramecium primaurelia</name>
    <dbReference type="NCBI Taxonomy" id="5886"/>
    <lineage>
        <taxon>Eukaryota</taxon>
        <taxon>Sar</taxon>
        <taxon>Alveolata</taxon>
        <taxon>Ciliophora</taxon>
        <taxon>Intramacronucleata</taxon>
        <taxon>Oligohymenophorea</taxon>
        <taxon>Peniculida</taxon>
        <taxon>Parameciidae</taxon>
        <taxon>Paramecium</taxon>
    </lineage>
</organism>
<protein>
    <submittedName>
        <fullName evidence="1">Uncharacterized protein</fullName>
    </submittedName>
</protein>
<comment type="caution">
    <text evidence="1">The sequence shown here is derived from an EMBL/GenBank/DDBJ whole genome shotgun (WGS) entry which is preliminary data.</text>
</comment>
<proteinExistence type="predicted"/>
<accession>A0A8S1NJV4</accession>
<sequence>MTFTKSTFKLTLEAFDGQTQGVVYTKHLQQIQNSTFQGNSRYIIFMFSLLSGFLPPIHQQILQQTYIFTNFLFFRHFKRLGCLDIFQQNTLQKFSIVIQDFKFEKHQSSIMYINLHAQYNLLISTGESSISIRHNLDRFSIAPLSKRKASIQLIYDPYYHLSDNSLNSRQPLALLYLASLKAHHYPLYRQKGGKIKISNNRYLVNTLIHRALFAGLLYIIL</sequence>
<gene>
    <name evidence="1" type="ORF">PPRIM_AZ9-3.1.T0910003</name>
</gene>
<evidence type="ECO:0000313" key="1">
    <source>
        <dbReference type="EMBL" id="CAD8092550.1"/>
    </source>
</evidence>
<name>A0A8S1NJV4_PARPR</name>
<keyword evidence="2" id="KW-1185">Reference proteome</keyword>
<evidence type="ECO:0000313" key="2">
    <source>
        <dbReference type="Proteomes" id="UP000688137"/>
    </source>
</evidence>
<dbReference type="AlphaFoldDB" id="A0A8S1NJV4"/>
<reference evidence="1" key="1">
    <citation type="submission" date="2021-01" db="EMBL/GenBank/DDBJ databases">
        <authorList>
            <consortium name="Genoscope - CEA"/>
            <person name="William W."/>
        </authorList>
    </citation>
    <scope>NUCLEOTIDE SEQUENCE</scope>
</reference>
<dbReference type="Proteomes" id="UP000688137">
    <property type="component" value="Unassembled WGS sequence"/>
</dbReference>